<evidence type="ECO:0000256" key="1">
    <source>
        <dbReference type="SAM" id="MobiDB-lite"/>
    </source>
</evidence>
<sequence length="142" mass="16117">MDPRVVVVSLLLLTATPSCQEPNPSRTIVSLQLDWDGEQAWVYIYSTPRVRMDNLTIAFENDTLRETGVYTLQRSTDVIEFSLMVEAELAGVFWGFYGNVTLENQGLGEPEYHALVTIPVEGGEPDEEDWELPRSRPMERLP</sequence>
<dbReference type="EMBL" id="UINC01002224">
    <property type="protein sequence ID" value="SUZ94319.1"/>
    <property type="molecule type" value="Genomic_DNA"/>
</dbReference>
<name>A0A381RTB0_9ZZZZ</name>
<protein>
    <submittedName>
        <fullName evidence="2">Uncharacterized protein</fullName>
    </submittedName>
</protein>
<accession>A0A381RTB0</accession>
<dbReference type="AlphaFoldDB" id="A0A381RTB0"/>
<feature type="compositionally biased region" description="Basic and acidic residues" evidence="1">
    <location>
        <begin position="131"/>
        <end position="142"/>
    </location>
</feature>
<gene>
    <name evidence="2" type="ORF">METZ01_LOCUS47173</name>
</gene>
<reference evidence="2" key="1">
    <citation type="submission" date="2018-05" db="EMBL/GenBank/DDBJ databases">
        <authorList>
            <person name="Lanie J.A."/>
            <person name="Ng W.-L."/>
            <person name="Kazmierczak K.M."/>
            <person name="Andrzejewski T.M."/>
            <person name="Davidsen T.M."/>
            <person name="Wayne K.J."/>
            <person name="Tettelin H."/>
            <person name="Glass J.I."/>
            <person name="Rusch D."/>
            <person name="Podicherti R."/>
            <person name="Tsui H.-C.T."/>
            <person name="Winkler M.E."/>
        </authorList>
    </citation>
    <scope>NUCLEOTIDE SEQUENCE</scope>
</reference>
<proteinExistence type="predicted"/>
<feature type="region of interest" description="Disordered" evidence="1">
    <location>
        <begin position="121"/>
        <end position="142"/>
    </location>
</feature>
<evidence type="ECO:0000313" key="2">
    <source>
        <dbReference type="EMBL" id="SUZ94319.1"/>
    </source>
</evidence>
<organism evidence="2">
    <name type="scientific">marine metagenome</name>
    <dbReference type="NCBI Taxonomy" id="408172"/>
    <lineage>
        <taxon>unclassified sequences</taxon>
        <taxon>metagenomes</taxon>
        <taxon>ecological metagenomes</taxon>
    </lineage>
</organism>